<dbReference type="Proteomes" id="UP001151518">
    <property type="component" value="Unassembled WGS sequence"/>
</dbReference>
<protein>
    <submittedName>
        <fullName evidence="3">Uncharacterized protein</fullName>
    </submittedName>
</protein>
<dbReference type="EMBL" id="JANBTW010000053">
    <property type="protein sequence ID" value="KAJ2674796.1"/>
    <property type="molecule type" value="Genomic_DNA"/>
</dbReference>
<organism evidence="3 4">
    <name type="scientific">Coemansia spiralis</name>
    <dbReference type="NCBI Taxonomy" id="417178"/>
    <lineage>
        <taxon>Eukaryota</taxon>
        <taxon>Fungi</taxon>
        <taxon>Fungi incertae sedis</taxon>
        <taxon>Zoopagomycota</taxon>
        <taxon>Kickxellomycotina</taxon>
        <taxon>Kickxellomycetes</taxon>
        <taxon>Kickxellales</taxon>
        <taxon>Kickxellaceae</taxon>
        <taxon>Coemansia</taxon>
    </lineage>
</organism>
<dbReference type="AlphaFoldDB" id="A0A9W8KVS5"/>
<proteinExistence type="predicted"/>
<feature type="compositionally biased region" description="Low complexity" evidence="1">
    <location>
        <begin position="276"/>
        <end position="292"/>
    </location>
</feature>
<feature type="compositionally biased region" description="Low complexity" evidence="1">
    <location>
        <begin position="241"/>
        <end position="267"/>
    </location>
</feature>
<feature type="chain" id="PRO_5040808136" evidence="2">
    <location>
        <begin position="18"/>
        <end position="313"/>
    </location>
</feature>
<accession>A0A9W8KVS5</accession>
<sequence>MRGTIYITLLLATVASGEIFFNIPAGLDRNTVQSAFTEHGIQGYDPMAHPNAQGLFTGKQAKQSSGPPAPGNPVTVPLAPHAHKEALVQSNMKSVMTSTVVVMSTTTMPVGAQSTVGLMREKPSGTASIMEEEEIEEEEIEEEVKETKPAQQAQPAQPAQLVQSVQSPQSVQYPQSAQSSQSVQSASNKQRASAQPTGPTRPIMLARASASAFKPDDIDKFTFPSTDVSVNMAGPGKDSPKSSSHMAFHASMPSAAPHSSAKPISAKPTNKARTASESSSGSHSSESSMQDSMAASVQMCVGALAAAALGYLF</sequence>
<evidence type="ECO:0000256" key="1">
    <source>
        <dbReference type="SAM" id="MobiDB-lite"/>
    </source>
</evidence>
<evidence type="ECO:0000256" key="2">
    <source>
        <dbReference type="SAM" id="SignalP"/>
    </source>
</evidence>
<comment type="caution">
    <text evidence="3">The sequence shown here is derived from an EMBL/GenBank/DDBJ whole genome shotgun (WGS) entry which is preliminary data.</text>
</comment>
<feature type="signal peptide" evidence="2">
    <location>
        <begin position="1"/>
        <end position="17"/>
    </location>
</feature>
<gene>
    <name evidence="3" type="ORF">GGI25_004183</name>
</gene>
<name>A0A9W8KVS5_9FUNG</name>
<feature type="region of interest" description="Disordered" evidence="1">
    <location>
        <begin position="118"/>
        <end position="202"/>
    </location>
</feature>
<evidence type="ECO:0000313" key="3">
    <source>
        <dbReference type="EMBL" id="KAJ2674796.1"/>
    </source>
</evidence>
<reference evidence="3" key="1">
    <citation type="submission" date="2022-07" db="EMBL/GenBank/DDBJ databases">
        <title>Phylogenomic reconstructions and comparative analyses of Kickxellomycotina fungi.</title>
        <authorList>
            <person name="Reynolds N.K."/>
            <person name="Stajich J.E."/>
            <person name="Barry K."/>
            <person name="Grigoriev I.V."/>
            <person name="Crous P."/>
            <person name="Smith M.E."/>
        </authorList>
    </citation>
    <scope>NUCLEOTIDE SEQUENCE</scope>
    <source>
        <strain evidence="3">NRRL 3115</strain>
    </source>
</reference>
<feature type="region of interest" description="Disordered" evidence="1">
    <location>
        <begin position="216"/>
        <end position="292"/>
    </location>
</feature>
<feature type="compositionally biased region" description="Polar residues" evidence="1">
    <location>
        <begin position="188"/>
        <end position="198"/>
    </location>
</feature>
<feature type="compositionally biased region" description="Low complexity" evidence="1">
    <location>
        <begin position="149"/>
        <end position="187"/>
    </location>
</feature>
<evidence type="ECO:0000313" key="4">
    <source>
        <dbReference type="Proteomes" id="UP001151518"/>
    </source>
</evidence>
<feature type="compositionally biased region" description="Acidic residues" evidence="1">
    <location>
        <begin position="130"/>
        <end position="144"/>
    </location>
</feature>
<dbReference type="OrthoDB" id="5591416at2759"/>
<keyword evidence="2" id="KW-0732">Signal</keyword>